<gene>
    <name evidence="1" type="ORF">DP115_09230</name>
</gene>
<dbReference type="RefSeq" id="WP_169264545.1">
    <property type="nucleotide sequence ID" value="NZ_QMEC01000026.1"/>
</dbReference>
<dbReference type="Proteomes" id="UP000762253">
    <property type="component" value="Unassembled WGS sequence"/>
</dbReference>
<reference evidence="1 2" key="1">
    <citation type="submission" date="2018-06" db="EMBL/GenBank/DDBJ databases">
        <title>Comparative genomics of Brasilonema spp. strains.</title>
        <authorList>
            <person name="Alvarenga D.O."/>
            <person name="Fiore M.F."/>
            <person name="Varani A.M."/>
        </authorList>
    </citation>
    <scope>NUCLEOTIDE SEQUENCE [LARGE SCALE GENOMIC DNA]</scope>
    <source>
        <strain evidence="1 2">UFV-OR1</strain>
    </source>
</reference>
<sequence length="110" mass="12673">MEQSSKPLVWLHGEVKTPPLSQEARIEAGVLLRQLQEGENLELPHSRPMSSIGAHCHELRIRDADKNWRIIYRIDDDGILIVEVFNKTTRATPKNVIEICKKRLSNYDTD</sequence>
<dbReference type="SUPFAM" id="SSF143011">
    <property type="entry name" value="RelE-like"/>
    <property type="match status" value="1"/>
</dbReference>
<protein>
    <submittedName>
        <fullName evidence="1">Type II toxin-antitoxin system RelE/ParE family toxin</fullName>
    </submittedName>
</protein>
<dbReference type="InterPro" id="IPR009241">
    <property type="entry name" value="HigB-like"/>
</dbReference>
<proteinExistence type="predicted"/>
<comment type="caution">
    <text evidence="1">The sequence shown here is derived from an EMBL/GenBank/DDBJ whole genome shotgun (WGS) entry which is preliminary data.</text>
</comment>
<accession>A0ABX1M5H3</accession>
<evidence type="ECO:0000313" key="1">
    <source>
        <dbReference type="EMBL" id="NMF62946.1"/>
    </source>
</evidence>
<keyword evidence="2" id="KW-1185">Reference proteome</keyword>
<organism evidence="1 2">
    <name type="scientific">Brasilonema octagenarum UFV-OR1</name>
    <dbReference type="NCBI Taxonomy" id="417115"/>
    <lineage>
        <taxon>Bacteria</taxon>
        <taxon>Bacillati</taxon>
        <taxon>Cyanobacteriota</taxon>
        <taxon>Cyanophyceae</taxon>
        <taxon>Nostocales</taxon>
        <taxon>Scytonemataceae</taxon>
        <taxon>Brasilonema</taxon>
        <taxon>Octagenarum group</taxon>
    </lineage>
</organism>
<dbReference type="EMBL" id="QMEC01000026">
    <property type="protein sequence ID" value="NMF62946.1"/>
    <property type="molecule type" value="Genomic_DNA"/>
</dbReference>
<dbReference type="InterPro" id="IPR035093">
    <property type="entry name" value="RelE/ParE_toxin_dom_sf"/>
</dbReference>
<name>A0ABX1M5H3_9CYAN</name>
<evidence type="ECO:0000313" key="2">
    <source>
        <dbReference type="Proteomes" id="UP000762253"/>
    </source>
</evidence>
<dbReference type="Pfam" id="PF05973">
    <property type="entry name" value="Gp49"/>
    <property type="match status" value="1"/>
</dbReference>